<evidence type="ECO:0000313" key="7">
    <source>
        <dbReference type="EMBL" id="MBO9153261.1"/>
    </source>
</evidence>
<dbReference type="EC" id="2.4.1.325" evidence="7"/>
<evidence type="ECO:0000256" key="1">
    <source>
        <dbReference type="ARBA" id="ARBA00022475"/>
    </source>
</evidence>
<dbReference type="InterPro" id="IPR009993">
    <property type="entry name" value="WecF"/>
</dbReference>
<comment type="caution">
    <text evidence="7">The sequence shown here is derived from an EMBL/GenBank/DDBJ whole genome shotgun (WGS) entry which is preliminary data.</text>
</comment>
<gene>
    <name evidence="7" type="ORF">J7I43_13620</name>
</gene>
<evidence type="ECO:0000256" key="4">
    <source>
        <dbReference type="ARBA" id="ARBA00022679"/>
    </source>
</evidence>
<accession>A0ABS3YEZ1</accession>
<keyword evidence="2" id="KW-0997">Cell inner membrane</keyword>
<proteinExistence type="predicted"/>
<keyword evidence="1" id="KW-1003">Cell membrane</keyword>
<keyword evidence="3 7" id="KW-0328">Glycosyltransferase</keyword>
<organism evidence="7 8">
    <name type="scientific">Chitinophaga chungangae</name>
    <dbReference type="NCBI Taxonomy" id="2821488"/>
    <lineage>
        <taxon>Bacteria</taxon>
        <taxon>Pseudomonadati</taxon>
        <taxon>Bacteroidota</taxon>
        <taxon>Chitinophagia</taxon>
        <taxon>Chitinophagales</taxon>
        <taxon>Chitinophagaceae</taxon>
        <taxon>Chitinophaga</taxon>
    </lineage>
</organism>
<dbReference type="Proteomes" id="UP000679126">
    <property type="component" value="Unassembled WGS sequence"/>
</dbReference>
<evidence type="ECO:0000256" key="5">
    <source>
        <dbReference type="ARBA" id="ARBA00023136"/>
    </source>
</evidence>
<keyword evidence="5 6" id="KW-0472">Membrane</keyword>
<keyword evidence="4 7" id="KW-0808">Transferase</keyword>
<dbReference type="Pfam" id="PF07429">
    <property type="entry name" value="Glyco_transf_56"/>
    <property type="match status" value="1"/>
</dbReference>
<sequence length="358" mass="42019">MKYVHVIVNTAYTAPFISFVNTHFKAEEHFFYVIGGWSEETVRVPVSGNVRSLYHTRHLLNGFRMLKDMNVSKKIFIHGLFSPYILWALVTQPWLLKKCSWAVWGGDLYHYQVPRETLRLKVEEWLRRICIKRFGELITIKGDYELAQKWYGVKGVYKYAMYSTPLKIAEIDQIIRSGQPKVDTGVISIQIGNSAAYENNHFEIIDLLKQYRDQNIKIYALLSYGENDYAEKVIAYGRSVFEDKFVPVRNYMEFKDFVLFMNSMDLIVFNHKRQQALGNLLLATYLQKKVFISSESSLWGLFTDEFGMMMEDTQSIRDLDYERFKTKNQAGVERNKIKADVILDEKFIIGLWDALFDK</sequence>
<keyword evidence="6" id="KW-1133">Transmembrane helix</keyword>
<dbReference type="GO" id="GO:0102031">
    <property type="term" value="F:4-acetamido-4,6-dideoxy-D-galactose transferase activity"/>
    <property type="evidence" value="ECO:0007669"/>
    <property type="project" value="UniProtKB-EC"/>
</dbReference>
<keyword evidence="8" id="KW-1185">Reference proteome</keyword>
<name>A0ABS3YEZ1_9BACT</name>
<evidence type="ECO:0000256" key="3">
    <source>
        <dbReference type="ARBA" id="ARBA00022676"/>
    </source>
</evidence>
<keyword evidence="6" id="KW-0812">Transmembrane</keyword>
<evidence type="ECO:0000256" key="6">
    <source>
        <dbReference type="SAM" id="Phobius"/>
    </source>
</evidence>
<evidence type="ECO:0000313" key="8">
    <source>
        <dbReference type="Proteomes" id="UP000679126"/>
    </source>
</evidence>
<feature type="transmembrane region" description="Helical" evidence="6">
    <location>
        <begin position="75"/>
        <end position="95"/>
    </location>
</feature>
<dbReference type="EMBL" id="JAGHKP010000002">
    <property type="protein sequence ID" value="MBO9153261.1"/>
    <property type="molecule type" value="Genomic_DNA"/>
</dbReference>
<protein>
    <submittedName>
        <fullName evidence="7">TDP-N-acetylfucosamine:lipid II N-acetylfucosaminyltransferase</fullName>
        <ecNumber evidence="7">2.4.1.325</ecNumber>
    </submittedName>
</protein>
<reference evidence="8" key="1">
    <citation type="submission" date="2021-03" db="EMBL/GenBank/DDBJ databases">
        <title>Assistant Professor.</title>
        <authorList>
            <person name="Huq M.A."/>
        </authorList>
    </citation>
    <scope>NUCLEOTIDE SEQUENCE [LARGE SCALE GENOMIC DNA]</scope>
    <source>
        <strain evidence="8">MAH-28</strain>
    </source>
</reference>
<dbReference type="RefSeq" id="WP_209146229.1">
    <property type="nucleotide sequence ID" value="NZ_JAGHKP010000002.1"/>
</dbReference>
<evidence type="ECO:0000256" key="2">
    <source>
        <dbReference type="ARBA" id="ARBA00022519"/>
    </source>
</evidence>